<dbReference type="EMBL" id="CP001999">
    <property type="protein sequence ID" value="ADG92257.1"/>
    <property type="molecule type" value="Genomic_DNA"/>
</dbReference>
<evidence type="ECO:0000256" key="6">
    <source>
        <dbReference type="SAM" id="Phobius"/>
    </source>
</evidence>
<name>D5UZM0_ARCNC</name>
<keyword evidence="2 6" id="KW-0812">Transmembrane</keyword>
<gene>
    <name evidence="8" type="ordered locus">Arnit_0592</name>
</gene>
<dbReference type="RefSeq" id="WP_013134402.1">
    <property type="nucleotide sequence ID" value="NC_014166.1"/>
</dbReference>
<reference evidence="8 9" key="1">
    <citation type="journal article" date="2010" name="Stand. Genomic Sci.">
        <title>Complete genome sequence of Arcobacter nitrofigilis type strain (CI).</title>
        <authorList>
            <person name="Pati A."/>
            <person name="Gronow S."/>
            <person name="Lapidus A."/>
            <person name="Copeland A."/>
            <person name="Glavina Del Rio T."/>
            <person name="Nolan M."/>
            <person name="Lucas S."/>
            <person name="Tice H."/>
            <person name="Cheng J.F."/>
            <person name="Han C."/>
            <person name="Chertkov O."/>
            <person name="Bruce D."/>
            <person name="Tapia R."/>
            <person name="Goodwin L."/>
            <person name="Pitluck S."/>
            <person name="Liolios K."/>
            <person name="Ivanova N."/>
            <person name="Mavromatis K."/>
            <person name="Chen A."/>
            <person name="Palaniappan K."/>
            <person name="Land M."/>
            <person name="Hauser L."/>
            <person name="Chang Y.J."/>
            <person name="Jeffries C.D."/>
            <person name="Detter J.C."/>
            <person name="Rohde M."/>
            <person name="Goker M."/>
            <person name="Bristow J."/>
            <person name="Eisen J.A."/>
            <person name="Markowitz V."/>
            <person name="Hugenholtz P."/>
            <person name="Klenk H.P."/>
            <person name="Kyrpides N.C."/>
        </authorList>
    </citation>
    <scope>NUCLEOTIDE SEQUENCE [LARGE SCALE GENOMIC DNA]</scope>
    <source>
        <strain evidence="9">ATCC 33309 / DSM 7299 / CCUG 15893 / LMG 7604 / NCTC 12251 / CI</strain>
    </source>
</reference>
<dbReference type="GO" id="GO:0016020">
    <property type="term" value="C:membrane"/>
    <property type="evidence" value="ECO:0007669"/>
    <property type="project" value="UniProtKB-SubCell"/>
</dbReference>
<keyword evidence="3 6" id="KW-1133">Transmembrane helix</keyword>
<feature type="transmembrane region" description="Helical" evidence="6">
    <location>
        <begin position="12"/>
        <end position="31"/>
    </location>
</feature>
<dbReference type="Proteomes" id="UP000000939">
    <property type="component" value="Chromosome"/>
</dbReference>
<protein>
    <recommendedName>
        <fullName evidence="7">NarX-like N-terminal domain-containing protein</fullName>
    </recommendedName>
</protein>
<evidence type="ECO:0000256" key="5">
    <source>
        <dbReference type="SAM" id="Coils"/>
    </source>
</evidence>
<proteinExistence type="predicted"/>
<feature type="coiled-coil region" evidence="5">
    <location>
        <begin position="263"/>
        <end position="321"/>
    </location>
</feature>
<accession>D5UZM0</accession>
<dbReference type="HOGENOM" id="CLU_047834_0_0_7"/>
<sequence precursor="true">MKTNKISTKIKLIGALFIFLMAMIIFTTVYLNDKNKKDALVINIVGKERMLTQKISKNIFYLFYTKKTNFSELNSATEEFIQNLQSLKNGNKLLGIPAVPNDKIGQQVYKVEILWKEFFHNIEEFKKLQVKTDEDSLKLLNSAVEAIYNTNNNLLQEVDNLVSMYTIYTENKTILIKNFQYAAAFLIIVLIIYSFTQLKSIEENANKFLEFSKKIATEENEQLKPISIDANEKEILEVTDTFNCFINKINSAMNDSSVAMEYSKNASSKLEEITDEFDKILDELENSSEVNKTINKSEDMIIQSTEDLINSTKKLQELRNELNSLVIGRKTKI</sequence>
<keyword evidence="4 6" id="KW-0472">Membrane</keyword>
<dbReference type="Pfam" id="PF13675">
    <property type="entry name" value="PilJ"/>
    <property type="match status" value="1"/>
</dbReference>
<dbReference type="eggNOG" id="COG3850">
    <property type="taxonomic scope" value="Bacteria"/>
</dbReference>
<evidence type="ECO:0000256" key="1">
    <source>
        <dbReference type="ARBA" id="ARBA00004141"/>
    </source>
</evidence>
<comment type="subcellular location">
    <subcellularLocation>
        <location evidence="1">Membrane</location>
        <topology evidence="1">Multi-pass membrane protein</topology>
    </subcellularLocation>
</comment>
<evidence type="ECO:0000313" key="8">
    <source>
        <dbReference type="EMBL" id="ADG92257.1"/>
    </source>
</evidence>
<evidence type="ECO:0000313" key="9">
    <source>
        <dbReference type="Proteomes" id="UP000000939"/>
    </source>
</evidence>
<evidence type="ECO:0000256" key="4">
    <source>
        <dbReference type="ARBA" id="ARBA00023136"/>
    </source>
</evidence>
<dbReference type="AlphaFoldDB" id="D5UZM0"/>
<dbReference type="STRING" id="572480.Arnit_0592"/>
<organism evidence="8 9">
    <name type="scientific">Arcobacter nitrofigilis (strain ATCC 33309 / DSM 7299 / CCUG 15893 / LMG 7604 / NCTC 12251 / CI)</name>
    <name type="common">Campylobacter nitrofigilis</name>
    <dbReference type="NCBI Taxonomy" id="572480"/>
    <lineage>
        <taxon>Bacteria</taxon>
        <taxon>Pseudomonadati</taxon>
        <taxon>Campylobacterota</taxon>
        <taxon>Epsilonproteobacteria</taxon>
        <taxon>Campylobacterales</taxon>
        <taxon>Arcobacteraceae</taxon>
        <taxon>Arcobacter</taxon>
    </lineage>
</organism>
<evidence type="ECO:0000259" key="7">
    <source>
        <dbReference type="Pfam" id="PF13675"/>
    </source>
</evidence>
<keyword evidence="5" id="KW-0175">Coiled coil</keyword>
<evidence type="ECO:0000256" key="2">
    <source>
        <dbReference type="ARBA" id="ARBA00022692"/>
    </source>
</evidence>
<keyword evidence="9" id="KW-1185">Reference proteome</keyword>
<feature type="transmembrane region" description="Helical" evidence="6">
    <location>
        <begin position="179"/>
        <end position="198"/>
    </location>
</feature>
<dbReference type="OrthoDB" id="952521at2"/>
<evidence type="ECO:0000256" key="3">
    <source>
        <dbReference type="ARBA" id="ARBA00022989"/>
    </source>
</evidence>
<feature type="domain" description="NarX-like N-terminal" evidence="7">
    <location>
        <begin position="30"/>
        <end position="125"/>
    </location>
</feature>
<dbReference type="KEGG" id="ant:Arnit_0592"/>
<dbReference type="InterPro" id="IPR029095">
    <property type="entry name" value="NarX-like_N"/>
</dbReference>